<dbReference type="SUPFAM" id="SSF55031">
    <property type="entry name" value="Bacterial exopeptidase dimerisation domain"/>
    <property type="match status" value="1"/>
</dbReference>
<keyword evidence="5" id="KW-1185">Reference proteome</keyword>
<sequence length="430" mass="47073">MPKFSKSREGAFTTADPIDSFFCINMGLQEYQKIADETITNASPELRDINWDIHSHPEVLFQERHAHKVLSDFLEQRGFEVHRGAFGLETAFKATYGPEGARAVAINLEYDALEHIGHACGHNLIATAGLAAAIGTAEAIKQGSINGRIVAIGTPAEEGGGGKIKMIRQGAYEDVFCCLMVHPMNKDNAYVSSMCGSELTIEYIGKPAHAMVAPWDGINALDAVTLLQTSIGLLRQQIMPSDRIRGVVLQAGQRSGVIPAYAKARYCVRSASLERYRVLKRKFINCMEAAALATGCELKTDWLPAYWDIRTNEALAGKFVEHMERQGVPFRPAYEQKMDRECFSTDMGNVTYVVPSIHPTFEIVSPGGSIHTADYAAAARTQDAHDRTLRCGRAMASTALQVLADDDFAAAVRREFDAQDWSIAADPAVA</sequence>
<protein>
    <recommendedName>
        <fullName evidence="2">Peptidase M20 domain-containing protein 2</fullName>
    </recommendedName>
</protein>
<dbReference type="FunFam" id="3.30.70.360:FF:000004">
    <property type="entry name" value="Peptidase M20 domain-containing protein 2"/>
    <property type="match status" value="1"/>
</dbReference>
<reference evidence="4" key="1">
    <citation type="submission" date="2022-10" db="EMBL/GenBank/DDBJ databases">
        <title>Culturing micro-colonial fungi from biological soil crusts in the Mojave desert and describing Neophaeococcomyces mojavensis, and introducing the new genera and species Taxawa tesnikishii.</title>
        <authorList>
            <person name="Kurbessoian T."/>
            <person name="Stajich J.E."/>
        </authorList>
    </citation>
    <scope>NUCLEOTIDE SEQUENCE</scope>
    <source>
        <strain evidence="4">TK_35</strain>
    </source>
</reference>
<dbReference type="EMBL" id="JAPDRN010000027">
    <property type="protein sequence ID" value="KAJ9636972.1"/>
    <property type="molecule type" value="Genomic_DNA"/>
</dbReference>
<evidence type="ECO:0000256" key="1">
    <source>
        <dbReference type="ARBA" id="ARBA00006247"/>
    </source>
</evidence>
<dbReference type="InterPro" id="IPR017439">
    <property type="entry name" value="Amidohydrolase"/>
</dbReference>
<dbReference type="Proteomes" id="UP001172681">
    <property type="component" value="Unassembled WGS sequence"/>
</dbReference>
<dbReference type="PANTHER" id="PTHR30575:SF0">
    <property type="entry name" value="XAA-ARG DIPEPTIDASE"/>
    <property type="match status" value="1"/>
</dbReference>
<dbReference type="NCBIfam" id="TIGR01891">
    <property type="entry name" value="amidohydrolases"/>
    <property type="match status" value="1"/>
</dbReference>
<proteinExistence type="inferred from homology"/>
<accession>A0AA38Y689</accession>
<dbReference type="PIRSF" id="PIRSF037226">
    <property type="entry name" value="Amidohydrolase_ACY1L2_prd"/>
    <property type="match status" value="1"/>
</dbReference>
<evidence type="ECO:0000259" key="3">
    <source>
        <dbReference type="Pfam" id="PF07687"/>
    </source>
</evidence>
<dbReference type="InterPro" id="IPR052030">
    <property type="entry name" value="Peptidase_M20/M20A_hydrolases"/>
</dbReference>
<dbReference type="Gene3D" id="3.40.630.10">
    <property type="entry name" value="Zn peptidases"/>
    <property type="match status" value="1"/>
</dbReference>
<dbReference type="PANTHER" id="PTHR30575">
    <property type="entry name" value="PEPTIDASE M20"/>
    <property type="match status" value="1"/>
</dbReference>
<comment type="caution">
    <text evidence="4">The sequence shown here is derived from an EMBL/GenBank/DDBJ whole genome shotgun (WGS) entry which is preliminary data.</text>
</comment>
<dbReference type="Pfam" id="PF01546">
    <property type="entry name" value="Peptidase_M20"/>
    <property type="match status" value="1"/>
</dbReference>
<dbReference type="InterPro" id="IPR011650">
    <property type="entry name" value="Peptidase_M20_dimer"/>
</dbReference>
<dbReference type="Pfam" id="PF07687">
    <property type="entry name" value="M20_dimer"/>
    <property type="match status" value="1"/>
</dbReference>
<name>A0AA38Y689_9EURO</name>
<dbReference type="InterPro" id="IPR036264">
    <property type="entry name" value="Bact_exopeptidase_dim_dom"/>
</dbReference>
<dbReference type="InterPro" id="IPR017144">
    <property type="entry name" value="Xaa-Arg_dipeptidase"/>
</dbReference>
<comment type="similarity">
    <text evidence="1 2">Belongs to the peptidase M20A family.</text>
</comment>
<dbReference type="SUPFAM" id="SSF53187">
    <property type="entry name" value="Zn-dependent exopeptidases"/>
    <property type="match status" value="1"/>
</dbReference>
<dbReference type="InterPro" id="IPR002933">
    <property type="entry name" value="Peptidase_M20"/>
</dbReference>
<evidence type="ECO:0000313" key="4">
    <source>
        <dbReference type="EMBL" id="KAJ9636972.1"/>
    </source>
</evidence>
<dbReference type="GO" id="GO:0016805">
    <property type="term" value="F:dipeptidase activity"/>
    <property type="evidence" value="ECO:0007669"/>
    <property type="project" value="InterPro"/>
</dbReference>
<dbReference type="CDD" id="cd05672">
    <property type="entry name" value="M20_ACY1L2-like"/>
    <property type="match status" value="1"/>
</dbReference>
<dbReference type="AlphaFoldDB" id="A0AA38Y689"/>
<evidence type="ECO:0000256" key="2">
    <source>
        <dbReference type="PIRNR" id="PIRNR037226"/>
    </source>
</evidence>
<gene>
    <name evidence="4" type="ORF">H2204_005119</name>
</gene>
<dbReference type="Gene3D" id="3.30.70.360">
    <property type="match status" value="1"/>
</dbReference>
<feature type="domain" description="Peptidase M20 dimerisation" evidence="3">
    <location>
        <begin position="200"/>
        <end position="291"/>
    </location>
</feature>
<organism evidence="4 5">
    <name type="scientific">Knufia peltigerae</name>
    <dbReference type="NCBI Taxonomy" id="1002370"/>
    <lineage>
        <taxon>Eukaryota</taxon>
        <taxon>Fungi</taxon>
        <taxon>Dikarya</taxon>
        <taxon>Ascomycota</taxon>
        <taxon>Pezizomycotina</taxon>
        <taxon>Eurotiomycetes</taxon>
        <taxon>Chaetothyriomycetidae</taxon>
        <taxon>Chaetothyriales</taxon>
        <taxon>Trichomeriaceae</taxon>
        <taxon>Knufia</taxon>
    </lineage>
</organism>
<evidence type="ECO:0000313" key="5">
    <source>
        <dbReference type="Proteomes" id="UP001172681"/>
    </source>
</evidence>